<dbReference type="GO" id="GO:0042026">
    <property type="term" value="P:protein refolding"/>
    <property type="evidence" value="ECO:0007669"/>
    <property type="project" value="UniProtKB-ARBA"/>
</dbReference>
<accession>A0A1P8URW6</accession>
<evidence type="ECO:0000256" key="7">
    <source>
        <dbReference type="ARBA" id="ARBA00023235"/>
    </source>
</evidence>
<keyword evidence="7 9" id="KW-0413">Isomerase</keyword>
<evidence type="ECO:0000256" key="9">
    <source>
        <dbReference type="PROSITE-ProRule" id="PRU00277"/>
    </source>
</evidence>
<organism evidence="12 13">
    <name type="scientific">Salipiger abyssi</name>
    <dbReference type="NCBI Taxonomy" id="1250539"/>
    <lineage>
        <taxon>Bacteria</taxon>
        <taxon>Pseudomonadati</taxon>
        <taxon>Pseudomonadota</taxon>
        <taxon>Alphaproteobacteria</taxon>
        <taxon>Rhodobacterales</taxon>
        <taxon>Roseobacteraceae</taxon>
        <taxon>Salipiger</taxon>
    </lineage>
</organism>
<keyword evidence="4" id="KW-0963">Cytoplasm</keyword>
<evidence type="ECO:0000313" key="12">
    <source>
        <dbReference type="EMBL" id="APZ52078.1"/>
    </source>
</evidence>
<dbReference type="InterPro" id="IPR001179">
    <property type="entry name" value="PPIase_FKBP_dom"/>
</dbReference>
<reference evidence="12 13" key="1">
    <citation type="submission" date="2016-04" db="EMBL/GenBank/DDBJ databases">
        <title>Deep-sea bacteria in the southern Pacific.</title>
        <authorList>
            <person name="Tang K."/>
        </authorList>
    </citation>
    <scope>NUCLEOTIDE SEQUENCE [LARGE SCALE GENOMIC DNA]</scope>
    <source>
        <strain evidence="12 13">JLT2014</strain>
    </source>
</reference>
<evidence type="ECO:0000313" key="13">
    <source>
        <dbReference type="Proteomes" id="UP000187059"/>
    </source>
</evidence>
<dbReference type="SUPFAM" id="SSF54534">
    <property type="entry name" value="FKBP-like"/>
    <property type="match status" value="1"/>
</dbReference>
<name>A0A1P8URW6_9RHOB</name>
<dbReference type="PROSITE" id="PS50059">
    <property type="entry name" value="FKBP_PPIASE"/>
    <property type="match status" value="1"/>
</dbReference>
<sequence length="142" mass="15104">MTQVKTGDTVRIHYTGTLADGTTFDSSAGRDPLEFTVGSGQIIPGLDKAIPGMTIGDKKTVEIPSEEAYGPAHAEARQAVPRQEIPDHIPLDLGTQLQVQTPDGQTMQVVVAEVTETEVTLDANHPLAGKDLTFAIELVEIA</sequence>
<dbReference type="EMBL" id="CP015093">
    <property type="protein sequence ID" value="APZ52078.1"/>
    <property type="molecule type" value="Genomic_DNA"/>
</dbReference>
<gene>
    <name evidence="12" type="ORF">Ga0080574_TMP1744</name>
</gene>
<dbReference type="KEGG" id="paby:Ga0080574_TMP1744"/>
<evidence type="ECO:0000256" key="8">
    <source>
        <dbReference type="ARBA" id="ARBA00037071"/>
    </source>
</evidence>
<dbReference type="GO" id="GO:0003755">
    <property type="term" value="F:peptidyl-prolyl cis-trans isomerase activity"/>
    <property type="evidence" value="ECO:0007669"/>
    <property type="project" value="UniProtKB-UniRule"/>
</dbReference>
<keyword evidence="6" id="KW-0143">Chaperone</keyword>
<dbReference type="GO" id="GO:0005737">
    <property type="term" value="C:cytoplasm"/>
    <property type="evidence" value="ECO:0007669"/>
    <property type="project" value="UniProtKB-SubCell"/>
</dbReference>
<evidence type="ECO:0000256" key="1">
    <source>
        <dbReference type="ARBA" id="ARBA00000971"/>
    </source>
</evidence>
<comment type="subcellular location">
    <subcellularLocation>
        <location evidence="2">Cytoplasm</location>
    </subcellularLocation>
</comment>
<evidence type="ECO:0000256" key="4">
    <source>
        <dbReference type="ARBA" id="ARBA00022490"/>
    </source>
</evidence>
<dbReference type="InterPro" id="IPR046357">
    <property type="entry name" value="PPIase_dom_sf"/>
</dbReference>
<evidence type="ECO:0000256" key="5">
    <source>
        <dbReference type="ARBA" id="ARBA00023110"/>
    </source>
</evidence>
<comment type="similarity">
    <text evidence="3 10">Belongs to the FKBP-type PPIase family.</text>
</comment>
<comment type="function">
    <text evidence="8">Also involved in hydrogenase metallocenter assembly, probably by participating in the nickel insertion step. This function in hydrogenase biosynthesis requires chaperone activity and the presence of the metal-binding domain, but not PPIase activity.</text>
</comment>
<protein>
    <recommendedName>
        <fullName evidence="10">Peptidyl-prolyl cis-trans isomerase</fullName>
        <ecNumber evidence="10">5.2.1.8</ecNumber>
    </recommendedName>
</protein>
<dbReference type="EC" id="5.2.1.8" evidence="10"/>
<evidence type="ECO:0000256" key="6">
    <source>
        <dbReference type="ARBA" id="ARBA00023186"/>
    </source>
</evidence>
<dbReference type="STRING" id="1250539.Ga0080574_TMP1744"/>
<evidence type="ECO:0000256" key="2">
    <source>
        <dbReference type="ARBA" id="ARBA00004496"/>
    </source>
</evidence>
<comment type="catalytic activity">
    <reaction evidence="1 9 10">
        <text>[protein]-peptidylproline (omega=180) = [protein]-peptidylproline (omega=0)</text>
        <dbReference type="Rhea" id="RHEA:16237"/>
        <dbReference type="Rhea" id="RHEA-COMP:10747"/>
        <dbReference type="Rhea" id="RHEA-COMP:10748"/>
        <dbReference type="ChEBI" id="CHEBI:83833"/>
        <dbReference type="ChEBI" id="CHEBI:83834"/>
        <dbReference type="EC" id="5.2.1.8"/>
    </reaction>
</comment>
<keyword evidence="13" id="KW-1185">Reference proteome</keyword>
<dbReference type="AlphaFoldDB" id="A0A1P8URW6"/>
<dbReference type="PANTHER" id="PTHR47861">
    <property type="entry name" value="FKBP-TYPE PEPTIDYL-PROLYL CIS-TRANS ISOMERASE SLYD"/>
    <property type="match status" value="1"/>
</dbReference>
<proteinExistence type="inferred from homology"/>
<dbReference type="Pfam" id="PF00254">
    <property type="entry name" value="FKBP_C"/>
    <property type="match status" value="1"/>
</dbReference>
<dbReference type="Proteomes" id="UP000187059">
    <property type="component" value="Chromosome"/>
</dbReference>
<dbReference type="RefSeq" id="WP_076697331.1">
    <property type="nucleotide sequence ID" value="NZ_CP015093.1"/>
</dbReference>
<feature type="domain" description="PPIase FKBP-type" evidence="11">
    <location>
        <begin position="7"/>
        <end position="101"/>
    </location>
</feature>
<dbReference type="PANTHER" id="PTHR47861:SF3">
    <property type="entry name" value="FKBP-TYPE PEPTIDYL-PROLYL CIS-TRANS ISOMERASE SLYD"/>
    <property type="match status" value="1"/>
</dbReference>
<keyword evidence="5 9" id="KW-0697">Rotamase</keyword>
<evidence type="ECO:0000256" key="3">
    <source>
        <dbReference type="ARBA" id="ARBA00006577"/>
    </source>
</evidence>
<evidence type="ECO:0000256" key="10">
    <source>
        <dbReference type="RuleBase" id="RU003915"/>
    </source>
</evidence>
<dbReference type="Gene3D" id="3.10.50.40">
    <property type="match status" value="1"/>
</dbReference>
<evidence type="ECO:0000259" key="11">
    <source>
        <dbReference type="PROSITE" id="PS50059"/>
    </source>
</evidence>
<dbReference type="OrthoDB" id="9808891at2"/>